<evidence type="ECO:0000313" key="1">
    <source>
        <dbReference type="EMBL" id="AJF06822.1"/>
    </source>
</evidence>
<keyword evidence="2" id="KW-1185">Reference proteome</keyword>
<dbReference type="EMBL" id="CP010311">
    <property type="protein sequence ID" value="AJF06822.1"/>
    <property type="molecule type" value="Genomic_DNA"/>
</dbReference>
<gene>
    <name evidence="1" type="ORF">GSUB_10040</name>
</gene>
<proteinExistence type="predicted"/>
<protein>
    <submittedName>
        <fullName evidence="1">Uncharacterized protein</fullName>
    </submittedName>
</protein>
<name>A0A0B5FF98_9BACT</name>
<dbReference type="AlphaFoldDB" id="A0A0B5FF98"/>
<evidence type="ECO:0000313" key="2">
    <source>
        <dbReference type="Proteomes" id="UP000035036"/>
    </source>
</evidence>
<dbReference type="KEGG" id="gsb:GSUB_10040"/>
<dbReference type="OrthoDB" id="1550398at2"/>
<dbReference type="Proteomes" id="UP000035036">
    <property type="component" value="Chromosome"/>
</dbReference>
<accession>A0A0B5FF98</accession>
<sequence length="207" mass="23478">MSTIQTVTETLIRLAKQAIHPDTVLVFPDDLFEVQRTPSVILQGPKLTEDRFRRSQSRLFEKNVAELSFEECRLPRLYHLDFDLVVTVDREAELLGFHESVSRFLQLYPEIAIADQGSLNLTELVPLGGLARVNLSNLRQSSGRIRIESCPVYDGDLRDGRLIRDRTFQFHVAHPCAPPLRGDLRSCQPAVLPVGYGDVTEQRTIQP</sequence>
<dbReference type="RefSeq" id="WP_040200611.1">
    <property type="nucleotide sequence ID" value="NZ_CP010311.1"/>
</dbReference>
<organism evidence="1 2">
    <name type="scientific">Geoalkalibacter subterraneus</name>
    <dbReference type="NCBI Taxonomy" id="483547"/>
    <lineage>
        <taxon>Bacteria</taxon>
        <taxon>Pseudomonadati</taxon>
        <taxon>Thermodesulfobacteriota</taxon>
        <taxon>Desulfuromonadia</taxon>
        <taxon>Desulfuromonadales</taxon>
        <taxon>Geoalkalibacteraceae</taxon>
        <taxon>Geoalkalibacter</taxon>
    </lineage>
</organism>
<reference evidence="1 2" key="1">
    <citation type="journal article" date="2015" name="Genome Announc.">
        <title>Genomes of Geoalkalibacter ferrihydriticus Z-0531T and Geoalkalibacter subterraneus Red1T, Two Haloalkaliphilic Metal-Reducing Deltaproteobacteria.</title>
        <authorList>
            <person name="Badalamenti J.P."/>
            <person name="Krajmalnik-Brown R."/>
            <person name="Torres C.I."/>
            <person name="Bond D.R."/>
        </authorList>
    </citation>
    <scope>NUCLEOTIDE SEQUENCE [LARGE SCALE GENOMIC DNA]</scope>
    <source>
        <strain evidence="1 2">Red1</strain>
    </source>
</reference>
<dbReference type="HOGENOM" id="CLU_1479746_0_0_7"/>
<dbReference type="STRING" id="483547.GSUB_10040"/>